<name>A0A9N7YV64_PLEPL</name>
<dbReference type="Proteomes" id="UP001153269">
    <property type="component" value="Unassembled WGS sequence"/>
</dbReference>
<evidence type="ECO:0000256" key="1">
    <source>
        <dbReference type="SAM" id="MobiDB-lite"/>
    </source>
</evidence>
<evidence type="ECO:0000313" key="3">
    <source>
        <dbReference type="Proteomes" id="UP001153269"/>
    </source>
</evidence>
<comment type="caution">
    <text evidence="2">The sequence shown here is derived from an EMBL/GenBank/DDBJ whole genome shotgun (WGS) entry which is preliminary data.</text>
</comment>
<feature type="region of interest" description="Disordered" evidence="1">
    <location>
        <begin position="297"/>
        <end position="334"/>
    </location>
</feature>
<evidence type="ECO:0000313" key="2">
    <source>
        <dbReference type="EMBL" id="CAB1438889.1"/>
    </source>
</evidence>
<proteinExistence type="predicted"/>
<feature type="compositionally biased region" description="Basic and acidic residues" evidence="1">
    <location>
        <begin position="392"/>
        <end position="408"/>
    </location>
</feature>
<gene>
    <name evidence="2" type="ORF">PLEPLA_LOCUS26749</name>
</gene>
<feature type="region of interest" description="Disordered" evidence="1">
    <location>
        <begin position="129"/>
        <end position="269"/>
    </location>
</feature>
<organism evidence="2 3">
    <name type="scientific">Pleuronectes platessa</name>
    <name type="common">European plaice</name>
    <dbReference type="NCBI Taxonomy" id="8262"/>
    <lineage>
        <taxon>Eukaryota</taxon>
        <taxon>Metazoa</taxon>
        <taxon>Chordata</taxon>
        <taxon>Craniata</taxon>
        <taxon>Vertebrata</taxon>
        <taxon>Euteleostomi</taxon>
        <taxon>Actinopterygii</taxon>
        <taxon>Neopterygii</taxon>
        <taxon>Teleostei</taxon>
        <taxon>Neoteleostei</taxon>
        <taxon>Acanthomorphata</taxon>
        <taxon>Carangaria</taxon>
        <taxon>Pleuronectiformes</taxon>
        <taxon>Pleuronectoidei</taxon>
        <taxon>Pleuronectidae</taxon>
        <taxon>Pleuronectes</taxon>
    </lineage>
</organism>
<sequence>MYVQEWLSPQGKGALPYKTNEILINDAVTVEPKPKTEDPEENQDVHITAVTQLIFPQCPASYVGLPGQQVAPQPITTVHPAGDTSYTRLPGSVWGCSMGEVQVTPPPPPPLDVFESSCTDSGCSCDELTPSPECSLPNSPVEASSPPRYFSESRAVVSQEERRQTGVRACGGSDQEEEEEERRDPGVPACGGSHQEEEVQRRQHGVRACGGSDQEEEVQRRQPEVRACGWSHQEEEVQRWKPGVPACSGSDQEERGLPGVPACGGSVQEERRQHGVRAFGGSDQEEEVQRRELGVRACGGSDQEEEVQRRQSGVRALGGAGGATTSHLSPKRHDTAEAFPHQHAQNGAHSLEGEAAAGCFTSGIKEEPSDLEPVIKWEVWEGSVLDQQEADGAEHQRQETAALKRKETNAANSRWRKRL</sequence>
<accession>A0A9N7YV64</accession>
<dbReference type="EMBL" id="CADEAL010002223">
    <property type="protein sequence ID" value="CAB1438889.1"/>
    <property type="molecule type" value="Genomic_DNA"/>
</dbReference>
<reference evidence="2" key="1">
    <citation type="submission" date="2020-03" db="EMBL/GenBank/DDBJ databases">
        <authorList>
            <person name="Weist P."/>
        </authorList>
    </citation>
    <scope>NUCLEOTIDE SEQUENCE</scope>
</reference>
<protein>
    <submittedName>
        <fullName evidence="2">Uncharacterized protein</fullName>
    </submittedName>
</protein>
<feature type="region of interest" description="Disordered" evidence="1">
    <location>
        <begin position="386"/>
        <end position="419"/>
    </location>
</feature>
<keyword evidence="3" id="KW-1185">Reference proteome</keyword>
<dbReference type="AlphaFoldDB" id="A0A9N7YV64"/>